<feature type="compositionally biased region" description="Basic residues" evidence="1">
    <location>
        <begin position="62"/>
        <end position="71"/>
    </location>
</feature>
<dbReference type="AlphaFoldDB" id="A0A1B9HZ46"/>
<reference evidence="2" key="3">
    <citation type="submission" date="2016-07" db="EMBL/GenBank/DDBJ databases">
        <title>Evolution of pathogenesis and genome organization in the Tremellales.</title>
        <authorList>
            <person name="Cuomo C."/>
            <person name="Litvintseva A."/>
            <person name="Heitman J."/>
            <person name="Chen Y."/>
            <person name="Sun S."/>
            <person name="Springer D."/>
            <person name="Dromer F."/>
            <person name="Young S."/>
            <person name="Zeng Q."/>
            <person name="Chapman S."/>
            <person name="Gujja S."/>
            <person name="Saif S."/>
            <person name="Birren B."/>
        </authorList>
    </citation>
    <scope>NUCLEOTIDE SEQUENCE</scope>
    <source>
        <strain evidence="2">CBS 10737</strain>
    </source>
</reference>
<reference evidence="2" key="1">
    <citation type="submission" date="2013-07" db="EMBL/GenBank/DDBJ databases">
        <title>The Genome Sequence of Cryptococcus pinus CBS10737.</title>
        <authorList>
            <consortium name="The Broad Institute Genome Sequencing Platform"/>
            <person name="Cuomo C."/>
            <person name="Litvintseva A."/>
            <person name="Chen Y."/>
            <person name="Heitman J."/>
            <person name="Sun S."/>
            <person name="Springer D."/>
            <person name="Dromer F."/>
            <person name="Young S.K."/>
            <person name="Zeng Q."/>
            <person name="Gargeya S."/>
            <person name="Fitzgerald M."/>
            <person name="Abouelleil A."/>
            <person name="Alvarado L."/>
            <person name="Berlin A.M."/>
            <person name="Chapman S.B."/>
            <person name="Dewar J."/>
            <person name="Goldberg J."/>
            <person name="Griggs A."/>
            <person name="Gujja S."/>
            <person name="Hansen M."/>
            <person name="Howarth C."/>
            <person name="Imamovic A."/>
            <person name="Larimer J."/>
            <person name="McCowan C."/>
            <person name="Murphy C."/>
            <person name="Pearson M."/>
            <person name="Priest M."/>
            <person name="Roberts A."/>
            <person name="Saif S."/>
            <person name="Shea T."/>
            <person name="Sykes S."/>
            <person name="Wortman J."/>
            <person name="Nusbaum C."/>
            <person name="Birren B."/>
        </authorList>
    </citation>
    <scope>NUCLEOTIDE SEQUENCE [LARGE SCALE GENOMIC DNA]</scope>
    <source>
        <strain evidence="2">CBS 10737</strain>
    </source>
</reference>
<evidence type="ECO:0000313" key="4">
    <source>
        <dbReference type="Proteomes" id="UP000094020"/>
    </source>
</evidence>
<organism evidence="2">
    <name type="scientific">Kwoniella pini CBS 10737</name>
    <dbReference type="NCBI Taxonomy" id="1296096"/>
    <lineage>
        <taxon>Eukaryota</taxon>
        <taxon>Fungi</taxon>
        <taxon>Dikarya</taxon>
        <taxon>Basidiomycota</taxon>
        <taxon>Agaricomycotina</taxon>
        <taxon>Tremellomycetes</taxon>
        <taxon>Tremellales</taxon>
        <taxon>Cryptococcaceae</taxon>
        <taxon>Kwoniella</taxon>
    </lineage>
</organism>
<evidence type="ECO:0000256" key="1">
    <source>
        <dbReference type="SAM" id="MobiDB-lite"/>
    </source>
</evidence>
<sequence length="121" mass="13900">MRELGYSVECALQDLEKMNFDLITQQKQSLYNLGNGIYGINGTYTTYQLIHMVESLPEPQRSRKNKNKTKGKAQSSKFPIVDPGYDNGNWIRVYDPRLTRPMVLGDYLVKWSNMGITAMTD</sequence>
<name>A0A1B9HZ46_9TREE</name>
<dbReference type="Proteomes" id="UP000094020">
    <property type="component" value="Chromosome 10"/>
</dbReference>
<accession>A0A1B9HZ46</accession>
<dbReference type="RefSeq" id="XP_019009786.1">
    <property type="nucleotide sequence ID" value="XM_019157068.1"/>
</dbReference>
<evidence type="ECO:0000313" key="3">
    <source>
        <dbReference type="EMBL" id="WWC73144.1"/>
    </source>
</evidence>
<keyword evidence="4" id="KW-1185">Reference proteome</keyword>
<evidence type="ECO:0000313" key="2">
    <source>
        <dbReference type="EMBL" id="OCF48567.1"/>
    </source>
</evidence>
<dbReference type="EMBL" id="CP144528">
    <property type="protein sequence ID" value="WWC73144.1"/>
    <property type="molecule type" value="Genomic_DNA"/>
</dbReference>
<protein>
    <submittedName>
        <fullName evidence="2">Uncharacterized protein</fullName>
    </submittedName>
</protein>
<reference evidence="3" key="4">
    <citation type="submission" date="2024-02" db="EMBL/GenBank/DDBJ databases">
        <title>Comparative genomics of Cryptococcus and Kwoniella reveals pathogenesis evolution and contrasting modes of karyotype evolution via chromosome fusion or intercentromeric recombination.</title>
        <authorList>
            <person name="Coelho M.A."/>
            <person name="David-Palma M."/>
            <person name="Shea T."/>
            <person name="Bowers K."/>
            <person name="McGinley-Smith S."/>
            <person name="Mohammad A.W."/>
            <person name="Gnirke A."/>
            <person name="Yurkov A.M."/>
            <person name="Nowrousian M."/>
            <person name="Sun S."/>
            <person name="Cuomo C.A."/>
            <person name="Heitman J."/>
        </authorList>
    </citation>
    <scope>NUCLEOTIDE SEQUENCE</scope>
    <source>
        <strain evidence="3">CBS 10737</strain>
    </source>
</reference>
<feature type="region of interest" description="Disordered" evidence="1">
    <location>
        <begin position="56"/>
        <end position="80"/>
    </location>
</feature>
<dbReference type="GeneID" id="30173715"/>
<dbReference type="EMBL" id="KI894013">
    <property type="protein sequence ID" value="OCF48567.1"/>
    <property type="molecule type" value="Genomic_DNA"/>
</dbReference>
<gene>
    <name evidence="2" type="ORF">I206_05346</name>
    <name evidence="3" type="ORF">I206_107110</name>
</gene>
<proteinExistence type="predicted"/>
<reference evidence="3" key="2">
    <citation type="submission" date="2013-07" db="EMBL/GenBank/DDBJ databases">
        <authorList>
            <consortium name="The Broad Institute Genome Sequencing Platform"/>
            <person name="Cuomo C."/>
            <person name="Litvintseva A."/>
            <person name="Chen Y."/>
            <person name="Heitman J."/>
            <person name="Sun S."/>
            <person name="Springer D."/>
            <person name="Dromer F."/>
            <person name="Young S.K."/>
            <person name="Zeng Q."/>
            <person name="Gargeya S."/>
            <person name="Fitzgerald M."/>
            <person name="Abouelleil A."/>
            <person name="Alvarado L."/>
            <person name="Berlin A.M."/>
            <person name="Chapman S.B."/>
            <person name="Dewar J."/>
            <person name="Goldberg J."/>
            <person name="Griggs A."/>
            <person name="Gujja S."/>
            <person name="Hansen M."/>
            <person name="Howarth C."/>
            <person name="Imamovic A."/>
            <person name="Larimer J."/>
            <person name="McCowan C."/>
            <person name="Murphy C."/>
            <person name="Pearson M."/>
            <person name="Priest M."/>
            <person name="Roberts A."/>
            <person name="Saif S."/>
            <person name="Shea T."/>
            <person name="Sykes S."/>
            <person name="Wortman J."/>
            <person name="Nusbaum C."/>
            <person name="Birren B."/>
        </authorList>
    </citation>
    <scope>NUCLEOTIDE SEQUENCE</scope>
    <source>
        <strain evidence="3">CBS 10737</strain>
    </source>
</reference>
<dbReference type="KEGG" id="kpin:30173715"/>